<gene>
    <name evidence="1" type="ORF">PAM7971_03852</name>
</gene>
<dbReference type="STRING" id="658057.SAMN04488032_1394"/>
<keyword evidence="2" id="KW-1185">Reference proteome</keyword>
<protein>
    <submittedName>
        <fullName evidence="1">Uncharacterized protein</fullName>
    </submittedName>
</protein>
<accession>A0A1Y5TWV8</accession>
<dbReference type="OrthoDB" id="7875601at2"/>
<sequence length="78" mass="8740">MSKEKIKEIIAAVGAEAVQKRLDVSVFAIRHAKRDGRFAASWYIPLREMCEEVGVDCPESLFNWKSSMPSPLTSEVAQ</sequence>
<dbReference type="AlphaFoldDB" id="A0A1Y5TWV8"/>
<dbReference type="EMBL" id="FWFW01000033">
    <property type="protein sequence ID" value="SLN71951.1"/>
    <property type="molecule type" value="Genomic_DNA"/>
</dbReference>
<dbReference type="Proteomes" id="UP000193307">
    <property type="component" value="Unassembled WGS sequence"/>
</dbReference>
<evidence type="ECO:0000313" key="1">
    <source>
        <dbReference type="EMBL" id="SLN71951.1"/>
    </source>
</evidence>
<reference evidence="1 2" key="1">
    <citation type="submission" date="2017-03" db="EMBL/GenBank/DDBJ databases">
        <authorList>
            <person name="Afonso C.L."/>
            <person name="Miller P.J."/>
            <person name="Scott M.A."/>
            <person name="Spackman E."/>
            <person name="Goraichik I."/>
            <person name="Dimitrov K.M."/>
            <person name="Suarez D.L."/>
            <person name="Swayne D.E."/>
        </authorList>
    </citation>
    <scope>NUCLEOTIDE SEQUENCE [LARGE SCALE GENOMIC DNA]</scope>
    <source>
        <strain evidence="1 2">CECT 7971</strain>
    </source>
</reference>
<evidence type="ECO:0000313" key="2">
    <source>
        <dbReference type="Proteomes" id="UP000193307"/>
    </source>
</evidence>
<name>A0A1Y5TWV8_9RHOB</name>
<organism evidence="1 2">
    <name type="scientific">Pacificibacter marinus</name>
    <dbReference type="NCBI Taxonomy" id="658057"/>
    <lineage>
        <taxon>Bacteria</taxon>
        <taxon>Pseudomonadati</taxon>
        <taxon>Pseudomonadota</taxon>
        <taxon>Alphaproteobacteria</taxon>
        <taxon>Rhodobacterales</taxon>
        <taxon>Roseobacteraceae</taxon>
        <taxon>Pacificibacter</taxon>
    </lineage>
</organism>
<dbReference type="RefSeq" id="WP_085850893.1">
    <property type="nucleotide sequence ID" value="NZ_FNZV01000039.1"/>
</dbReference>
<proteinExistence type="predicted"/>